<dbReference type="EMBL" id="JAAGNZ010000007">
    <property type="protein sequence ID" value="NEU70676.1"/>
    <property type="molecule type" value="Genomic_DNA"/>
</dbReference>
<protein>
    <submittedName>
        <fullName evidence="1">Uncharacterized protein</fullName>
    </submittedName>
</protein>
<evidence type="ECO:0000313" key="2">
    <source>
        <dbReference type="Proteomes" id="UP000477386"/>
    </source>
</evidence>
<reference evidence="1 2" key="1">
    <citation type="submission" date="2020-02" db="EMBL/GenBank/DDBJ databases">
        <title>Draft genome sequence of two Spirosoma agri KCTC 52727 and Spirosoma terrae KCTC 52035.</title>
        <authorList>
            <person name="Rojas J."/>
            <person name="Ambika Manirajan B."/>
            <person name="Ratering S."/>
            <person name="Suarez C."/>
            <person name="Schnell S."/>
        </authorList>
    </citation>
    <scope>NUCLEOTIDE SEQUENCE [LARGE SCALE GENOMIC DNA]</scope>
    <source>
        <strain evidence="1 2">KCTC 52727</strain>
    </source>
</reference>
<dbReference type="AlphaFoldDB" id="A0A6M0IQV1"/>
<dbReference type="RefSeq" id="WP_164043988.1">
    <property type="nucleotide sequence ID" value="NZ_JAAGNZ010000007.1"/>
</dbReference>
<organism evidence="1 2">
    <name type="scientific">Spirosoma agri</name>
    <dbReference type="NCBI Taxonomy" id="1987381"/>
    <lineage>
        <taxon>Bacteria</taxon>
        <taxon>Pseudomonadati</taxon>
        <taxon>Bacteroidota</taxon>
        <taxon>Cytophagia</taxon>
        <taxon>Cytophagales</taxon>
        <taxon>Cytophagaceae</taxon>
        <taxon>Spirosoma</taxon>
    </lineage>
</organism>
<proteinExistence type="predicted"/>
<accession>A0A6M0IQV1</accession>
<gene>
    <name evidence="1" type="ORF">GK091_27675</name>
</gene>
<evidence type="ECO:0000313" key="1">
    <source>
        <dbReference type="EMBL" id="NEU70676.1"/>
    </source>
</evidence>
<keyword evidence="2" id="KW-1185">Reference proteome</keyword>
<dbReference type="Proteomes" id="UP000477386">
    <property type="component" value="Unassembled WGS sequence"/>
</dbReference>
<name>A0A6M0IQV1_9BACT</name>
<comment type="caution">
    <text evidence="1">The sequence shown here is derived from an EMBL/GenBank/DDBJ whole genome shotgun (WGS) entry which is preliminary data.</text>
</comment>
<sequence>MNTTLKRNVQAINWNVRENGEFLYITNARSSFHVATERVSDEIFKLIKTNYRTPMSAGCGDGLCTHNIKQTALRMEVSGSKTVTKEQLCP</sequence>